<evidence type="ECO:0000256" key="1">
    <source>
        <dbReference type="SAM" id="Phobius"/>
    </source>
</evidence>
<organism evidence="3 4">
    <name type="scientific">Synchytrium endobioticum</name>
    <dbReference type="NCBI Taxonomy" id="286115"/>
    <lineage>
        <taxon>Eukaryota</taxon>
        <taxon>Fungi</taxon>
        <taxon>Fungi incertae sedis</taxon>
        <taxon>Chytridiomycota</taxon>
        <taxon>Chytridiomycota incertae sedis</taxon>
        <taxon>Chytridiomycetes</taxon>
        <taxon>Synchytriales</taxon>
        <taxon>Synchytriaceae</taxon>
        <taxon>Synchytrium</taxon>
    </lineage>
</organism>
<reference evidence="4 5" key="1">
    <citation type="journal article" date="2019" name="Sci. Rep.">
        <title>Comparative genomics of chytrid fungi reveal insights into the obligate biotrophic and pathogenic lifestyle of Synchytrium endobioticum.</title>
        <authorList>
            <person name="van de Vossenberg B.T.L.H."/>
            <person name="Warris S."/>
            <person name="Nguyen H.D.T."/>
            <person name="van Gent-Pelzer M.P.E."/>
            <person name="Joly D.L."/>
            <person name="van de Geest H.C."/>
            <person name="Bonants P.J.M."/>
            <person name="Smith D.S."/>
            <person name="Levesque C.A."/>
            <person name="van der Lee T.A.J."/>
        </authorList>
    </citation>
    <scope>NUCLEOTIDE SEQUENCE [LARGE SCALE GENOMIC DNA]</scope>
    <source>
        <strain evidence="2 5">LEV6574</strain>
        <strain evidence="3 4">MB42</strain>
    </source>
</reference>
<comment type="caution">
    <text evidence="3">The sequence shown here is derived from an EMBL/GenBank/DDBJ whole genome shotgun (WGS) entry which is preliminary data.</text>
</comment>
<evidence type="ECO:0000313" key="2">
    <source>
        <dbReference type="EMBL" id="TPX49213.1"/>
    </source>
</evidence>
<protein>
    <submittedName>
        <fullName evidence="3">Uncharacterized protein</fullName>
    </submittedName>
</protein>
<feature type="transmembrane region" description="Helical" evidence="1">
    <location>
        <begin position="75"/>
        <end position="94"/>
    </location>
</feature>
<keyword evidence="1" id="KW-0472">Membrane</keyword>
<sequence>MKNLIVIVPIGLLISSVLCLSHNEASHMVSDMDQQNAFALRQNQWRDAQVGSLSHKGIQEHGNPPSRVRLIKRKIPDSGIATLIGLVAFAMFLMSGGDPVVSSVVLVLVGAGTLMIHSALRRERDVRMLIQNEFYRRPELHIATVRDHDSVSSLHGTIYHDLNRVTNSDIQSTVEDGNSLSSAVTSSMKGSSASYIRE</sequence>
<evidence type="ECO:0000313" key="4">
    <source>
        <dbReference type="Proteomes" id="UP000317494"/>
    </source>
</evidence>
<feature type="transmembrane region" description="Helical" evidence="1">
    <location>
        <begin position="6"/>
        <end position="23"/>
    </location>
</feature>
<keyword evidence="1" id="KW-1133">Transmembrane helix</keyword>
<feature type="transmembrane region" description="Helical" evidence="1">
    <location>
        <begin position="100"/>
        <end position="120"/>
    </location>
</feature>
<dbReference type="VEuPathDB" id="FungiDB:SeMB42_g01334"/>
<proteinExistence type="predicted"/>
<evidence type="ECO:0000313" key="3">
    <source>
        <dbReference type="EMBL" id="TPX52579.1"/>
    </source>
</evidence>
<accession>A0A507DLK3</accession>
<evidence type="ECO:0000313" key="5">
    <source>
        <dbReference type="Proteomes" id="UP000320475"/>
    </source>
</evidence>
<dbReference type="EMBL" id="QEAM01000038">
    <property type="protein sequence ID" value="TPX49213.1"/>
    <property type="molecule type" value="Genomic_DNA"/>
</dbReference>
<name>A0A507DLK3_9FUNG</name>
<dbReference type="AlphaFoldDB" id="A0A507DLK3"/>
<keyword evidence="1" id="KW-0812">Transmembrane</keyword>
<keyword evidence="4" id="KW-1185">Reference proteome</keyword>
<gene>
    <name evidence="2" type="ORF">SeLEV6574_g01615</name>
    <name evidence="3" type="ORF">SeMB42_g01334</name>
</gene>
<dbReference type="Proteomes" id="UP000317494">
    <property type="component" value="Unassembled WGS sequence"/>
</dbReference>
<dbReference type="EMBL" id="QEAN01000033">
    <property type="protein sequence ID" value="TPX52579.1"/>
    <property type="molecule type" value="Genomic_DNA"/>
</dbReference>
<dbReference type="Proteomes" id="UP000320475">
    <property type="component" value="Unassembled WGS sequence"/>
</dbReference>